<name>A0A8X6F3N6_TRICU</name>
<dbReference type="AlphaFoldDB" id="A0A8X6F3N6"/>
<accession>A0A8X6F3N6</accession>
<dbReference type="Proteomes" id="UP000887116">
    <property type="component" value="Unassembled WGS sequence"/>
</dbReference>
<gene>
    <name evidence="1" type="ORF">TNCT_334251</name>
</gene>
<reference evidence="1" key="1">
    <citation type="submission" date="2020-07" db="EMBL/GenBank/DDBJ databases">
        <title>Multicomponent nature underlies the extraordinary mechanical properties of spider dragline silk.</title>
        <authorList>
            <person name="Kono N."/>
            <person name="Nakamura H."/>
            <person name="Mori M."/>
            <person name="Yoshida Y."/>
            <person name="Ohtoshi R."/>
            <person name="Malay A.D."/>
            <person name="Moran D.A.P."/>
            <person name="Tomita M."/>
            <person name="Numata K."/>
            <person name="Arakawa K."/>
        </authorList>
    </citation>
    <scope>NUCLEOTIDE SEQUENCE</scope>
</reference>
<sequence length="85" mass="10020">MYEGLKLDGEGVFWDTLQFGEHFLLSLLSIVKNLCLFKSLYGYKVERNPQAPDEEIKEVSKRQKFLFRPKLANNHGRFWLSIIVE</sequence>
<protein>
    <submittedName>
        <fullName evidence="1">Uncharacterized protein</fullName>
    </submittedName>
</protein>
<evidence type="ECO:0000313" key="1">
    <source>
        <dbReference type="EMBL" id="GFQ69307.1"/>
    </source>
</evidence>
<organism evidence="1 2">
    <name type="scientific">Trichonephila clavata</name>
    <name type="common">Joro spider</name>
    <name type="synonym">Nephila clavata</name>
    <dbReference type="NCBI Taxonomy" id="2740835"/>
    <lineage>
        <taxon>Eukaryota</taxon>
        <taxon>Metazoa</taxon>
        <taxon>Ecdysozoa</taxon>
        <taxon>Arthropoda</taxon>
        <taxon>Chelicerata</taxon>
        <taxon>Arachnida</taxon>
        <taxon>Araneae</taxon>
        <taxon>Araneomorphae</taxon>
        <taxon>Entelegynae</taxon>
        <taxon>Araneoidea</taxon>
        <taxon>Nephilidae</taxon>
        <taxon>Trichonephila</taxon>
    </lineage>
</organism>
<dbReference type="EMBL" id="BMAO01010758">
    <property type="protein sequence ID" value="GFQ69307.1"/>
    <property type="molecule type" value="Genomic_DNA"/>
</dbReference>
<comment type="caution">
    <text evidence="1">The sequence shown here is derived from an EMBL/GenBank/DDBJ whole genome shotgun (WGS) entry which is preliminary data.</text>
</comment>
<evidence type="ECO:0000313" key="2">
    <source>
        <dbReference type="Proteomes" id="UP000887116"/>
    </source>
</evidence>
<keyword evidence="2" id="KW-1185">Reference proteome</keyword>
<proteinExistence type="predicted"/>